<dbReference type="Gene3D" id="3.30.70.100">
    <property type="match status" value="1"/>
</dbReference>
<protein>
    <submittedName>
        <fullName evidence="2">Copper chaperone CopZ</fullName>
    </submittedName>
</protein>
<dbReference type="InterPro" id="IPR006121">
    <property type="entry name" value="HMA_dom"/>
</dbReference>
<sequence>MITRTFSITDFHKGDEARIEEILYDVWGVRNVEVNSNLGLATVSFDEKAASWQDFTQAVADSGFEVNG</sequence>
<dbReference type="SUPFAM" id="SSF55008">
    <property type="entry name" value="HMA, heavy metal-associated domain"/>
    <property type="match status" value="1"/>
</dbReference>
<keyword evidence="3" id="KW-1185">Reference proteome</keyword>
<evidence type="ECO:0000259" key="1">
    <source>
        <dbReference type="PROSITE" id="PS50846"/>
    </source>
</evidence>
<organism evidence="2 3">
    <name type="scientific">Thalassobacillus cyri</name>
    <dbReference type="NCBI Taxonomy" id="571932"/>
    <lineage>
        <taxon>Bacteria</taxon>
        <taxon>Bacillati</taxon>
        <taxon>Bacillota</taxon>
        <taxon>Bacilli</taxon>
        <taxon>Bacillales</taxon>
        <taxon>Bacillaceae</taxon>
        <taxon>Thalassobacillus</taxon>
    </lineage>
</organism>
<dbReference type="PROSITE" id="PS50846">
    <property type="entry name" value="HMA_2"/>
    <property type="match status" value="1"/>
</dbReference>
<dbReference type="CDD" id="cd00371">
    <property type="entry name" value="HMA"/>
    <property type="match status" value="1"/>
</dbReference>
<evidence type="ECO:0000313" key="2">
    <source>
        <dbReference type="EMBL" id="SEA03600.1"/>
    </source>
</evidence>
<dbReference type="AlphaFoldDB" id="A0A1H3XWJ1"/>
<dbReference type="RefSeq" id="WP_093042482.1">
    <property type="nucleotide sequence ID" value="NZ_FNQR01000002.1"/>
</dbReference>
<dbReference type="GO" id="GO:0046872">
    <property type="term" value="F:metal ion binding"/>
    <property type="evidence" value="ECO:0007669"/>
    <property type="project" value="InterPro"/>
</dbReference>
<gene>
    <name evidence="2" type="ORF">SAMN05421743_102278</name>
</gene>
<proteinExistence type="predicted"/>
<dbReference type="STRING" id="571932.SAMN05421743_102278"/>
<dbReference type="EMBL" id="FNQR01000002">
    <property type="protein sequence ID" value="SEA03600.1"/>
    <property type="molecule type" value="Genomic_DNA"/>
</dbReference>
<dbReference type="Proteomes" id="UP000198584">
    <property type="component" value="Unassembled WGS sequence"/>
</dbReference>
<dbReference type="OrthoDB" id="2884671at2"/>
<feature type="domain" description="HMA" evidence="1">
    <location>
        <begin position="1"/>
        <end position="67"/>
    </location>
</feature>
<evidence type="ECO:0000313" key="3">
    <source>
        <dbReference type="Proteomes" id="UP000198584"/>
    </source>
</evidence>
<name>A0A1H3XWJ1_9BACI</name>
<reference evidence="2 3" key="1">
    <citation type="submission" date="2016-10" db="EMBL/GenBank/DDBJ databases">
        <authorList>
            <person name="de Groot N.N."/>
        </authorList>
    </citation>
    <scope>NUCLEOTIDE SEQUENCE [LARGE SCALE GENOMIC DNA]</scope>
    <source>
        <strain evidence="2 3">CCM7597</strain>
    </source>
</reference>
<accession>A0A1H3XWJ1</accession>
<dbReference type="InterPro" id="IPR036163">
    <property type="entry name" value="HMA_dom_sf"/>
</dbReference>